<protein>
    <submittedName>
        <fullName evidence="4">IS3 family transposase</fullName>
    </submittedName>
</protein>
<dbReference type="InterPro" id="IPR012337">
    <property type="entry name" value="RNaseH-like_sf"/>
</dbReference>
<dbReference type="Pfam" id="PF01527">
    <property type="entry name" value="HTH_Tnp_1"/>
    <property type="match status" value="1"/>
</dbReference>
<dbReference type="InterPro" id="IPR001584">
    <property type="entry name" value="Integrase_cat-core"/>
</dbReference>
<dbReference type="EMBL" id="CP071504">
    <property type="protein sequence ID" value="QSX30596.1"/>
    <property type="molecule type" value="Genomic_DNA"/>
</dbReference>
<keyword evidence="2" id="KW-0175">Coiled coil</keyword>
<dbReference type="RefSeq" id="WP_207325409.1">
    <property type="nucleotide sequence ID" value="NZ_CP071504.1"/>
</dbReference>
<dbReference type="Pfam" id="PF00665">
    <property type="entry name" value="rve"/>
    <property type="match status" value="1"/>
</dbReference>
<dbReference type="InterPro" id="IPR025948">
    <property type="entry name" value="HTH-like_dom"/>
</dbReference>
<dbReference type="GO" id="GO:0006313">
    <property type="term" value="P:DNA transposition"/>
    <property type="evidence" value="ECO:0007669"/>
    <property type="project" value="InterPro"/>
</dbReference>
<dbReference type="PANTHER" id="PTHR46889:SF4">
    <property type="entry name" value="TRANSPOSASE INSO FOR INSERTION SEQUENCE ELEMENT IS911B-RELATED"/>
    <property type="match status" value="1"/>
</dbReference>
<dbReference type="InterPro" id="IPR048020">
    <property type="entry name" value="Transpos_IS3"/>
</dbReference>
<dbReference type="PROSITE" id="PS50994">
    <property type="entry name" value="INTEGRASE"/>
    <property type="match status" value="1"/>
</dbReference>
<dbReference type="AlphaFoldDB" id="A0A974XP07"/>
<dbReference type="SUPFAM" id="SSF53098">
    <property type="entry name" value="Ribonuclease H-like"/>
    <property type="match status" value="1"/>
</dbReference>
<dbReference type="PANTHER" id="PTHR46889">
    <property type="entry name" value="TRANSPOSASE INSF FOR INSERTION SEQUENCE IS3B-RELATED"/>
    <property type="match status" value="1"/>
</dbReference>
<evidence type="ECO:0000259" key="3">
    <source>
        <dbReference type="PROSITE" id="PS50994"/>
    </source>
</evidence>
<dbReference type="InterPro" id="IPR036397">
    <property type="entry name" value="RNaseH_sf"/>
</dbReference>
<comment type="similarity">
    <text evidence="1">Belongs to the transposase 8 family.</text>
</comment>
<dbReference type="InterPro" id="IPR050900">
    <property type="entry name" value="Transposase_IS3/IS150/IS904"/>
</dbReference>
<dbReference type="Proteomes" id="UP000663281">
    <property type="component" value="Chromosome"/>
</dbReference>
<dbReference type="KEGG" id="scyp:JYB88_02735"/>
<evidence type="ECO:0000256" key="2">
    <source>
        <dbReference type="SAM" id="Coils"/>
    </source>
</evidence>
<dbReference type="SUPFAM" id="SSF46689">
    <property type="entry name" value="Homeodomain-like"/>
    <property type="match status" value="1"/>
</dbReference>
<proteinExistence type="inferred from homology"/>
<gene>
    <name evidence="4" type="ORF">JYB88_02735</name>
</gene>
<accession>A0A974XP07</accession>
<dbReference type="InterPro" id="IPR002514">
    <property type="entry name" value="Transposase_8"/>
</dbReference>
<evidence type="ECO:0000313" key="4">
    <source>
        <dbReference type="EMBL" id="QSX30596.1"/>
    </source>
</evidence>
<dbReference type="GO" id="GO:0004803">
    <property type="term" value="F:transposase activity"/>
    <property type="evidence" value="ECO:0007669"/>
    <property type="project" value="InterPro"/>
</dbReference>
<dbReference type="GO" id="GO:0015074">
    <property type="term" value="P:DNA integration"/>
    <property type="evidence" value="ECO:0007669"/>
    <property type="project" value="InterPro"/>
</dbReference>
<feature type="coiled-coil region" evidence="2">
    <location>
        <begin position="62"/>
        <end position="89"/>
    </location>
</feature>
<organism evidence="4 5">
    <name type="scientific">Shewanella cyperi</name>
    <dbReference type="NCBI Taxonomy" id="2814292"/>
    <lineage>
        <taxon>Bacteria</taxon>
        <taxon>Pseudomonadati</taxon>
        <taxon>Pseudomonadota</taxon>
        <taxon>Gammaproteobacteria</taxon>
        <taxon>Alteromonadales</taxon>
        <taxon>Shewanellaceae</taxon>
        <taxon>Shewanella</taxon>
    </lineage>
</organism>
<feature type="domain" description="Integrase catalytic" evidence="3">
    <location>
        <begin position="218"/>
        <end position="380"/>
    </location>
</feature>
<dbReference type="Pfam" id="PF13276">
    <property type="entry name" value="HTH_21"/>
    <property type="match status" value="1"/>
</dbReference>
<dbReference type="Gene3D" id="3.30.420.10">
    <property type="entry name" value="Ribonuclease H-like superfamily/Ribonuclease H"/>
    <property type="match status" value="1"/>
</dbReference>
<evidence type="ECO:0000256" key="1">
    <source>
        <dbReference type="ARBA" id="ARBA00009964"/>
    </source>
</evidence>
<keyword evidence="5" id="KW-1185">Reference proteome</keyword>
<name>A0A974XP07_9GAMM</name>
<dbReference type="NCBIfam" id="NF033516">
    <property type="entry name" value="transpos_IS3"/>
    <property type="match status" value="1"/>
</dbReference>
<dbReference type="GO" id="GO:0003677">
    <property type="term" value="F:DNA binding"/>
    <property type="evidence" value="ECO:0007669"/>
    <property type="project" value="InterPro"/>
</dbReference>
<dbReference type="InterPro" id="IPR009057">
    <property type="entry name" value="Homeodomain-like_sf"/>
</dbReference>
<reference evidence="4 5" key="1">
    <citation type="submission" date="2021-03" db="EMBL/GenBank/DDBJ databases">
        <title>Novel species identification of genus Shewanella.</title>
        <authorList>
            <person name="Liu G."/>
            <person name="Zhang Q."/>
        </authorList>
    </citation>
    <scope>NUCLEOTIDE SEQUENCE [LARGE SCALE GENOMIC DNA]</scope>
    <source>
        <strain evidence="4 5">FJAT-53726</strain>
    </source>
</reference>
<evidence type="ECO:0000313" key="5">
    <source>
        <dbReference type="Proteomes" id="UP000663281"/>
    </source>
</evidence>
<sequence length="387" mass="45163">MTRNRRTYSPEFKHEAACLVLDQNYSVPEACRAVDVGETAMRRWVEQLRAERGGLTPSSKALTPEQQKIQELEARINRLEREKAIFKKGHSSLNVGRTRTYALIDQLREHGAVELVCSVFDIALSSYYEYRQRQQGPDPERMALRSDIKRLFRLSRGAAGSRTLVRMMRELGYRIGRFKIRRLMQEAQLINKQPGAHAYRQATVERLDIPNRLSRQFKVSGPNHVWCGDITYIWAGSCWCYLAVVLDLYRRRVVGWALSDKPDATLATKALTMAYEQRGRPQGVMFHSDQGSQYTSRQFRQHLWRYRMTQSMSRRGNCWDNAPMERLFRSLKTEWVPVTGYSSRGEAMKDISFYLMDYYNRRRPHSYNAWLPPARAENQPNLQSGNC</sequence>